<feature type="region of interest" description="Disordered" evidence="2">
    <location>
        <begin position="1"/>
        <end position="123"/>
    </location>
</feature>
<dbReference type="OMA" id="QYRYCWY"/>
<keyword evidence="1" id="KW-0479">Metal-binding</keyword>
<evidence type="ECO:0000256" key="2">
    <source>
        <dbReference type="SAM" id="MobiDB-lite"/>
    </source>
</evidence>
<comment type="similarity">
    <text evidence="1">Belongs to the nanos family.</text>
</comment>
<dbReference type="GO" id="GO:0006417">
    <property type="term" value="P:regulation of translation"/>
    <property type="evidence" value="ECO:0007669"/>
    <property type="project" value="UniProtKB-UniRule"/>
</dbReference>
<feature type="compositionally biased region" description="Basic and acidic residues" evidence="2">
    <location>
        <begin position="1"/>
        <end position="15"/>
    </location>
</feature>
<accession>A0A0N4WFA0</accession>
<keyword evidence="1" id="KW-0694">RNA-binding</keyword>
<dbReference type="GO" id="GO:0003723">
    <property type="term" value="F:RNA binding"/>
    <property type="evidence" value="ECO:0007669"/>
    <property type="project" value="UniProtKB-UniRule"/>
</dbReference>
<dbReference type="PROSITE" id="PS51522">
    <property type="entry name" value="ZF_NANOS"/>
    <property type="match status" value="1"/>
</dbReference>
<dbReference type="EMBL" id="UZAF01017047">
    <property type="protein sequence ID" value="VDO37281.1"/>
    <property type="molecule type" value="Genomic_DNA"/>
</dbReference>
<name>A0A0N4WFA0_HAEPC</name>
<dbReference type="GO" id="GO:0008270">
    <property type="term" value="F:zinc ion binding"/>
    <property type="evidence" value="ECO:0007669"/>
    <property type="project" value="UniProtKB-KW"/>
</dbReference>
<feature type="domain" description="Nanos-type" evidence="3">
    <location>
        <begin position="135"/>
        <end position="176"/>
    </location>
</feature>
<dbReference type="OrthoDB" id="5864971at2759"/>
<keyword evidence="1" id="KW-0863">Zinc-finger</keyword>
<reference evidence="4 5" key="2">
    <citation type="submission" date="2018-11" db="EMBL/GenBank/DDBJ databases">
        <authorList>
            <consortium name="Pathogen Informatics"/>
        </authorList>
    </citation>
    <scope>NUCLEOTIDE SEQUENCE [LARGE SCALE GENOMIC DNA]</scope>
    <source>
        <strain evidence="4 5">MHpl1</strain>
    </source>
</reference>
<protein>
    <submittedName>
        <fullName evidence="6">Nanos-type domain-containing protein</fullName>
    </submittedName>
</protein>
<keyword evidence="5" id="KW-1185">Reference proteome</keyword>
<dbReference type="STRING" id="6290.A0A0N4WFA0"/>
<evidence type="ECO:0000313" key="4">
    <source>
        <dbReference type="EMBL" id="VDO37281.1"/>
    </source>
</evidence>
<proteinExistence type="inferred from homology"/>
<evidence type="ECO:0000256" key="1">
    <source>
        <dbReference type="PROSITE-ProRule" id="PRU00855"/>
    </source>
</evidence>
<evidence type="ECO:0000313" key="6">
    <source>
        <dbReference type="WBParaSite" id="HPLM_0000937201-mRNA-1"/>
    </source>
</evidence>
<keyword evidence="1" id="KW-0810">Translation regulation</keyword>
<dbReference type="Proteomes" id="UP000268014">
    <property type="component" value="Unassembled WGS sequence"/>
</dbReference>
<reference evidence="6" key="1">
    <citation type="submission" date="2017-02" db="UniProtKB">
        <authorList>
            <consortium name="WormBaseParasite"/>
        </authorList>
    </citation>
    <scope>IDENTIFICATION</scope>
</reference>
<feature type="compositionally biased region" description="Low complexity" evidence="2">
    <location>
        <begin position="56"/>
        <end position="69"/>
    </location>
</feature>
<sequence>MFSKVELELKKKPEPGKTAAESTGMKNSPDDVLATLRNPSTNKPVKQLLQYRGKRSISNWDSSDSGSSSHYDETEQCSQGAESTTSDFFSGSDHACEVDLRSDTSSSPNQETPTAFASGLRSPQQAFQPTKQYRYCWYCYDVYSAMCLAQGKATPDIHSRGIWRGHCMKDAQGVTT</sequence>
<dbReference type="WBParaSite" id="HPLM_0000937201-mRNA-1">
    <property type="protein sequence ID" value="HPLM_0000937201-mRNA-1"/>
    <property type="gene ID" value="HPLM_0000937201"/>
</dbReference>
<gene>
    <name evidence="4" type="ORF">HPLM_LOCUS9364</name>
</gene>
<keyword evidence="1" id="KW-0862">Zinc</keyword>
<dbReference type="InterPro" id="IPR024161">
    <property type="entry name" value="Znf_nanos-typ"/>
</dbReference>
<evidence type="ECO:0000259" key="3">
    <source>
        <dbReference type="PROSITE" id="PS51522"/>
    </source>
</evidence>
<organism evidence="6">
    <name type="scientific">Haemonchus placei</name>
    <name type="common">Barber's pole worm</name>
    <dbReference type="NCBI Taxonomy" id="6290"/>
    <lineage>
        <taxon>Eukaryota</taxon>
        <taxon>Metazoa</taxon>
        <taxon>Ecdysozoa</taxon>
        <taxon>Nematoda</taxon>
        <taxon>Chromadorea</taxon>
        <taxon>Rhabditida</taxon>
        <taxon>Rhabditina</taxon>
        <taxon>Rhabditomorpha</taxon>
        <taxon>Strongyloidea</taxon>
        <taxon>Trichostrongylidae</taxon>
        <taxon>Haemonchus</taxon>
    </lineage>
</organism>
<evidence type="ECO:0000313" key="5">
    <source>
        <dbReference type="Proteomes" id="UP000268014"/>
    </source>
</evidence>
<feature type="compositionally biased region" description="Polar residues" evidence="2">
    <location>
        <begin position="103"/>
        <end position="123"/>
    </location>
</feature>
<feature type="compositionally biased region" description="Polar residues" evidence="2">
    <location>
        <begin position="76"/>
        <end position="89"/>
    </location>
</feature>
<dbReference type="AlphaFoldDB" id="A0A0N4WFA0"/>